<feature type="domain" description="Luciferase-like" evidence="2">
    <location>
        <begin position="16"/>
        <end position="202"/>
    </location>
</feature>
<dbReference type="PANTHER" id="PTHR43244:SF1">
    <property type="entry name" value="5,10-METHYLENETETRAHYDROMETHANOPTERIN REDUCTASE"/>
    <property type="match status" value="1"/>
</dbReference>
<gene>
    <name evidence="3" type="ORF">QRT03_27195</name>
</gene>
<proteinExistence type="predicted"/>
<keyword evidence="4" id="KW-1185">Reference proteome</keyword>
<organism evidence="3 4">
    <name type="scientific">Actinomycetospora termitidis</name>
    <dbReference type="NCBI Taxonomy" id="3053470"/>
    <lineage>
        <taxon>Bacteria</taxon>
        <taxon>Bacillati</taxon>
        <taxon>Actinomycetota</taxon>
        <taxon>Actinomycetes</taxon>
        <taxon>Pseudonocardiales</taxon>
        <taxon>Pseudonocardiaceae</taxon>
        <taxon>Actinomycetospora</taxon>
    </lineage>
</organism>
<accession>A0ABT7MG84</accession>
<protein>
    <submittedName>
        <fullName evidence="3">LLM class flavin-dependent oxidoreductase</fullName>
    </submittedName>
</protein>
<keyword evidence="1" id="KW-0560">Oxidoreductase</keyword>
<evidence type="ECO:0000313" key="4">
    <source>
        <dbReference type="Proteomes" id="UP001231924"/>
    </source>
</evidence>
<evidence type="ECO:0000313" key="3">
    <source>
        <dbReference type="EMBL" id="MDL5159681.1"/>
    </source>
</evidence>
<dbReference type="EMBL" id="JASVWF010000008">
    <property type="protein sequence ID" value="MDL5159681.1"/>
    <property type="molecule type" value="Genomic_DNA"/>
</dbReference>
<dbReference type="CDD" id="cd01097">
    <property type="entry name" value="Tetrahydromethanopterin_reductase"/>
    <property type="match status" value="1"/>
</dbReference>
<dbReference type="SUPFAM" id="SSF51679">
    <property type="entry name" value="Bacterial luciferase-like"/>
    <property type="match status" value="1"/>
</dbReference>
<evidence type="ECO:0000259" key="2">
    <source>
        <dbReference type="Pfam" id="PF00296"/>
    </source>
</evidence>
<dbReference type="InterPro" id="IPR050564">
    <property type="entry name" value="F420-G6PD/mer"/>
</dbReference>
<dbReference type="PANTHER" id="PTHR43244">
    <property type="match status" value="1"/>
</dbReference>
<comment type="caution">
    <text evidence="3">The sequence shown here is derived from an EMBL/GenBank/DDBJ whole genome shotgun (WGS) entry which is preliminary data.</text>
</comment>
<dbReference type="Pfam" id="PF00296">
    <property type="entry name" value="Bac_luciferase"/>
    <property type="match status" value="1"/>
</dbReference>
<dbReference type="Proteomes" id="UP001231924">
    <property type="component" value="Unassembled WGS sequence"/>
</dbReference>
<name>A0ABT7MG84_9PSEU</name>
<reference evidence="3 4" key="1">
    <citation type="submission" date="2023-06" db="EMBL/GenBank/DDBJ databases">
        <title>Actinomycetospora Odt1-22.</title>
        <authorList>
            <person name="Supong K."/>
        </authorList>
    </citation>
    <scope>NUCLEOTIDE SEQUENCE [LARGE SCALE GENOMIC DNA]</scope>
    <source>
        <strain evidence="3 4">Odt1-22</strain>
    </source>
</reference>
<dbReference type="Gene3D" id="3.20.20.30">
    <property type="entry name" value="Luciferase-like domain"/>
    <property type="match status" value="1"/>
</dbReference>
<dbReference type="RefSeq" id="WP_286056286.1">
    <property type="nucleotide sequence ID" value="NZ_JASVWF010000008.1"/>
</dbReference>
<dbReference type="InterPro" id="IPR036661">
    <property type="entry name" value="Luciferase-like_sf"/>
</dbReference>
<evidence type="ECO:0000256" key="1">
    <source>
        <dbReference type="ARBA" id="ARBA00023002"/>
    </source>
</evidence>
<sequence>MTIDGSHSAPGPQTGVMFPCRLPAGDLVDFARASESAGIDQLWVVEDAFFGGGIATAATALAATSRIVVGVGIVPAAVRNVAYLAMEVATLAALYPGRLEFGVGHGMLDWLGQVGAEPDSPLTLLDETLEALRALLRGERITRAGRYVQLEDVELAFPPSVVPPVLAGVRGPRSVELAARRADGTILAEPVSAPYLASAARDGHRLVAYSWFLPGSDVRDTRPRARALLARTLTPVNRPHLVPLLGPTRTDALLDAPDEPARTELLDDPTVDALVVHGSTTDSADAIKRLGVSGPDTVVLIPPPGEEHTAVSAAGVITAELRRRTGPAHER</sequence>
<dbReference type="InterPro" id="IPR011251">
    <property type="entry name" value="Luciferase-like_dom"/>
</dbReference>